<sequence length="80" mass="9681">MSDFVEINFKDKLRRLRIKEQYPQISVLETWDVYSYPDFNPHWASRHRNKMFNHYKFSKFEIKKAFIVAANILAANILSN</sequence>
<organism evidence="1 2">
    <name type="scientific">Stephania japonica</name>
    <dbReference type="NCBI Taxonomy" id="461633"/>
    <lineage>
        <taxon>Eukaryota</taxon>
        <taxon>Viridiplantae</taxon>
        <taxon>Streptophyta</taxon>
        <taxon>Embryophyta</taxon>
        <taxon>Tracheophyta</taxon>
        <taxon>Spermatophyta</taxon>
        <taxon>Magnoliopsida</taxon>
        <taxon>Ranunculales</taxon>
        <taxon>Menispermaceae</taxon>
        <taxon>Menispermoideae</taxon>
        <taxon>Cissampelideae</taxon>
        <taxon>Stephania</taxon>
    </lineage>
</organism>
<evidence type="ECO:0000313" key="2">
    <source>
        <dbReference type="Proteomes" id="UP001417504"/>
    </source>
</evidence>
<proteinExistence type="predicted"/>
<gene>
    <name evidence="1" type="ORF">Sjap_015188</name>
</gene>
<accession>A0AAP0IIM8</accession>
<dbReference type="EMBL" id="JBBNAE010000006">
    <property type="protein sequence ID" value="KAK9116241.1"/>
    <property type="molecule type" value="Genomic_DNA"/>
</dbReference>
<dbReference type="Proteomes" id="UP001417504">
    <property type="component" value="Unassembled WGS sequence"/>
</dbReference>
<dbReference type="AlphaFoldDB" id="A0AAP0IIM8"/>
<name>A0AAP0IIM8_9MAGN</name>
<protein>
    <submittedName>
        <fullName evidence="1">Uncharacterized protein</fullName>
    </submittedName>
</protein>
<reference evidence="1 2" key="1">
    <citation type="submission" date="2024-01" db="EMBL/GenBank/DDBJ databases">
        <title>Genome assemblies of Stephania.</title>
        <authorList>
            <person name="Yang L."/>
        </authorList>
    </citation>
    <scope>NUCLEOTIDE SEQUENCE [LARGE SCALE GENOMIC DNA]</scope>
    <source>
        <strain evidence="1">QJT</strain>
        <tissue evidence="1">Leaf</tissue>
    </source>
</reference>
<comment type="caution">
    <text evidence="1">The sequence shown here is derived from an EMBL/GenBank/DDBJ whole genome shotgun (WGS) entry which is preliminary data.</text>
</comment>
<keyword evidence="2" id="KW-1185">Reference proteome</keyword>
<evidence type="ECO:0000313" key="1">
    <source>
        <dbReference type="EMBL" id="KAK9116241.1"/>
    </source>
</evidence>